<dbReference type="InterPro" id="IPR011611">
    <property type="entry name" value="PfkB_dom"/>
</dbReference>
<accession>A0A916WSZ3</accession>
<evidence type="ECO:0000313" key="4">
    <source>
        <dbReference type="EMBL" id="GGB26977.1"/>
    </source>
</evidence>
<evidence type="ECO:0000259" key="3">
    <source>
        <dbReference type="Pfam" id="PF00294"/>
    </source>
</evidence>
<dbReference type="RefSeq" id="WP_188836471.1">
    <property type="nucleotide sequence ID" value="NZ_BMHI01000002.1"/>
</dbReference>
<dbReference type="GO" id="GO:0016301">
    <property type="term" value="F:kinase activity"/>
    <property type="evidence" value="ECO:0007669"/>
    <property type="project" value="UniProtKB-KW"/>
</dbReference>
<gene>
    <name evidence="4" type="ORF">GCM10011492_16590</name>
</gene>
<keyword evidence="1" id="KW-0808">Transferase</keyword>
<reference evidence="4" key="2">
    <citation type="submission" date="2020-09" db="EMBL/GenBank/DDBJ databases">
        <authorList>
            <person name="Sun Q."/>
            <person name="Zhou Y."/>
        </authorList>
    </citation>
    <scope>NUCLEOTIDE SEQUENCE</scope>
    <source>
        <strain evidence="4">CGMCC 1.15085</strain>
    </source>
</reference>
<feature type="domain" description="Carbohydrate kinase PfkB" evidence="3">
    <location>
        <begin position="1"/>
        <end position="286"/>
    </location>
</feature>
<dbReference type="PANTHER" id="PTHR10584:SF166">
    <property type="entry name" value="RIBOKINASE"/>
    <property type="match status" value="1"/>
</dbReference>
<dbReference type="Gene3D" id="3.40.1190.20">
    <property type="match status" value="1"/>
</dbReference>
<keyword evidence="5" id="KW-1185">Reference proteome</keyword>
<keyword evidence="2 4" id="KW-0418">Kinase</keyword>
<comment type="caution">
    <text evidence="4">The sequence shown here is derived from an EMBL/GenBank/DDBJ whole genome shotgun (WGS) entry which is preliminary data.</text>
</comment>
<dbReference type="Pfam" id="PF00294">
    <property type="entry name" value="PfkB"/>
    <property type="match status" value="1"/>
</dbReference>
<dbReference type="InterPro" id="IPR029056">
    <property type="entry name" value="Ribokinase-like"/>
</dbReference>
<name>A0A916WSZ3_9MICO</name>
<dbReference type="InterPro" id="IPR002173">
    <property type="entry name" value="Carboh/pur_kinase_PfkB_CS"/>
</dbReference>
<protein>
    <submittedName>
        <fullName evidence="4">Carbohydrate kinase</fullName>
    </submittedName>
</protein>
<dbReference type="PANTHER" id="PTHR10584">
    <property type="entry name" value="SUGAR KINASE"/>
    <property type="match status" value="1"/>
</dbReference>
<organism evidence="4 5">
    <name type="scientific">Flexivirga endophytica</name>
    <dbReference type="NCBI Taxonomy" id="1849103"/>
    <lineage>
        <taxon>Bacteria</taxon>
        <taxon>Bacillati</taxon>
        <taxon>Actinomycetota</taxon>
        <taxon>Actinomycetes</taxon>
        <taxon>Micrococcales</taxon>
        <taxon>Dermacoccaceae</taxon>
        <taxon>Flexivirga</taxon>
    </lineage>
</organism>
<dbReference type="CDD" id="cd01941">
    <property type="entry name" value="YeiC_kinase_like"/>
    <property type="match status" value="1"/>
</dbReference>
<evidence type="ECO:0000313" key="5">
    <source>
        <dbReference type="Proteomes" id="UP000636793"/>
    </source>
</evidence>
<evidence type="ECO:0000256" key="2">
    <source>
        <dbReference type="ARBA" id="ARBA00022777"/>
    </source>
</evidence>
<evidence type="ECO:0000256" key="1">
    <source>
        <dbReference type="ARBA" id="ARBA00022679"/>
    </source>
</evidence>
<dbReference type="AlphaFoldDB" id="A0A916WSZ3"/>
<dbReference type="PROSITE" id="PS00584">
    <property type="entry name" value="PFKB_KINASES_2"/>
    <property type="match status" value="1"/>
</dbReference>
<reference evidence="4" key="1">
    <citation type="journal article" date="2014" name="Int. J. Syst. Evol. Microbiol.">
        <title>Complete genome sequence of Corynebacterium casei LMG S-19264T (=DSM 44701T), isolated from a smear-ripened cheese.</title>
        <authorList>
            <consortium name="US DOE Joint Genome Institute (JGI-PGF)"/>
            <person name="Walter F."/>
            <person name="Albersmeier A."/>
            <person name="Kalinowski J."/>
            <person name="Ruckert C."/>
        </authorList>
    </citation>
    <scope>NUCLEOTIDE SEQUENCE</scope>
    <source>
        <strain evidence="4">CGMCC 1.15085</strain>
    </source>
</reference>
<dbReference type="SUPFAM" id="SSF53613">
    <property type="entry name" value="Ribokinase-like"/>
    <property type="match status" value="1"/>
</dbReference>
<dbReference type="EMBL" id="BMHI01000002">
    <property type="protein sequence ID" value="GGB26977.1"/>
    <property type="molecule type" value="Genomic_DNA"/>
</dbReference>
<dbReference type="Proteomes" id="UP000636793">
    <property type="component" value="Unassembled WGS sequence"/>
</dbReference>
<sequence>MATVLVVGGANVDVVAQSTGSFTAGTSNPGRTYSSAGGVGRNIAANLGRLAVPTTLIAAFGNDTFGERLYAETAAASVDLTHSVTLNMPSGSYLAMLDGTGELVGAVSDMKAAESLRAEHVPEQVIATAAYVVLDANLSAEVLEHVCRLAAASRVPVVIDPVSVPKADRVARVLKAGPVHTITPTRTELVTLTGEDDLAGGVAALHDLGVGRVWVREGASGSTLFTAEAKTHVAAITADVRNVTGAGDAMAAAYVHALITGHDDVTAAKHGAAAAYLTITSEHTVRPDLSPALIEQVLKEQE</sequence>
<proteinExistence type="predicted"/>